<evidence type="ECO:0000313" key="3">
    <source>
        <dbReference type="Proteomes" id="UP000480222"/>
    </source>
</evidence>
<dbReference type="NCBIfam" id="TIGR03491">
    <property type="entry name" value="TM0106 family RecB-like putative nuclease"/>
    <property type="match status" value="1"/>
</dbReference>
<dbReference type="InterPro" id="IPR038720">
    <property type="entry name" value="YprB_RNase_H-like_dom"/>
</dbReference>
<sequence length="523" mass="58280">METDTYLQPSDLVGCRYRQVQRRRFPDVSVTENSQLRRERLLDARRAVFDLLPTKPQIGDPQHFLRLDLRPDYPARVDHEDVWQTYLQTLEAIANQATIITGAVLIGESEGVAWRAELDALIRRPDGCYLPLLVSNHRVARPARNAADQAKTVRMIATARLGLGHAYKVATKLKHHSIDSFTLGLAAQALDSLGVGCRRALIIGQSREQVFVLNTDYFQQGLTNALRATIPGVPRRVKECASCRFVDLCGEQLRERDDVSLFLSGDRADPFRERGIDTVQGLIDARLGRPSELAAAWRAHIPVLAVTEHVDHERFDVEIDIDVEAYLDHGAYLWGAYDGDTYHPFVTWEPLGGQAEGENFARFWAWLMGRRYAAEQSGQTFGAFCYSAHGENHWLRFSARRFHDKVEGVPSEAEVLDFIQSGQWHDVFVAVKNNLVGPEGLGLKVVAPAAGFSWEANDVDGEASVNLYREAVGLDTHVDAETSANVRATLLSYNGDDCRATAAVRSWLNAGAPGVPLLNTMLH</sequence>
<evidence type="ECO:0000313" key="2">
    <source>
        <dbReference type="EMBL" id="CAB0623905.1"/>
    </source>
</evidence>
<reference evidence="2 3" key="1">
    <citation type="submission" date="2020-02" db="EMBL/GenBank/DDBJ databases">
        <authorList>
            <person name="Brisse S."/>
        </authorList>
    </citation>
    <scope>NUCLEOTIDE SEQUENCE [LARGE SCALE GENOMIC DNA]</scope>
    <source>
        <strain evidence="2">CIP107547</strain>
    </source>
</reference>
<dbReference type="InterPro" id="IPR019993">
    <property type="entry name" value="RecB_nuclease_TM0106_put"/>
</dbReference>
<dbReference type="EMBL" id="CADDAV010000035">
    <property type="protein sequence ID" value="CAB0623905.1"/>
    <property type="molecule type" value="Genomic_DNA"/>
</dbReference>
<name>A0A811G856_CORDP</name>
<comment type="caution">
    <text evidence="2">The sequence shown here is derived from an EMBL/GenBank/DDBJ whole genome shotgun (WGS) entry which is preliminary data.</text>
</comment>
<accession>A0A811G856</accession>
<gene>
    <name evidence="2" type="ORF">CIP107547_02459</name>
</gene>
<dbReference type="Pfam" id="PF13482">
    <property type="entry name" value="RNase_H_2"/>
    <property type="match status" value="1"/>
</dbReference>
<organism evidence="2 3">
    <name type="scientific">Corynebacterium diphtheriae</name>
    <dbReference type="NCBI Taxonomy" id="1717"/>
    <lineage>
        <taxon>Bacteria</taxon>
        <taxon>Bacillati</taxon>
        <taxon>Actinomycetota</taxon>
        <taxon>Actinomycetes</taxon>
        <taxon>Mycobacteriales</taxon>
        <taxon>Corynebacteriaceae</taxon>
        <taxon>Corynebacterium</taxon>
    </lineage>
</organism>
<dbReference type="Proteomes" id="UP000480222">
    <property type="component" value="Unassembled WGS sequence"/>
</dbReference>
<protein>
    <submittedName>
        <fullName evidence="2">Recombinase RecB</fullName>
    </submittedName>
</protein>
<feature type="domain" description="YprB ribonuclease H-like" evidence="1">
    <location>
        <begin position="423"/>
        <end position="509"/>
    </location>
</feature>
<evidence type="ECO:0000259" key="1">
    <source>
        <dbReference type="Pfam" id="PF13482"/>
    </source>
</evidence>
<dbReference type="AlphaFoldDB" id="A0A811G856"/>
<proteinExistence type="predicted"/>